<dbReference type="SUPFAM" id="SSF52151">
    <property type="entry name" value="FabD/lysophospholipase-like"/>
    <property type="match status" value="1"/>
</dbReference>
<evidence type="ECO:0000313" key="4">
    <source>
        <dbReference type="EMBL" id="NUB46288.1"/>
    </source>
</evidence>
<organism evidence="4 5">
    <name type="scientific">Fertoeibacter niger</name>
    <dbReference type="NCBI Taxonomy" id="2656921"/>
    <lineage>
        <taxon>Bacteria</taxon>
        <taxon>Pseudomonadati</taxon>
        <taxon>Pseudomonadota</taxon>
        <taxon>Alphaproteobacteria</taxon>
        <taxon>Rhodobacterales</taxon>
        <taxon>Paracoccaceae</taxon>
        <taxon>Fertoeibacter</taxon>
    </lineage>
</organism>
<dbReference type="EMBL" id="WHUT02000013">
    <property type="protein sequence ID" value="NUB46288.1"/>
    <property type="molecule type" value="Genomic_DNA"/>
</dbReference>
<dbReference type="GO" id="GO:0006629">
    <property type="term" value="P:lipid metabolic process"/>
    <property type="evidence" value="ECO:0007669"/>
    <property type="project" value="UniProtKB-KW"/>
</dbReference>
<dbReference type="Proteomes" id="UP000484076">
    <property type="component" value="Unassembled WGS sequence"/>
</dbReference>
<protein>
    <submittedName>
        <fullName evidence="4">Patatin-like phospholipase family protein</fullName>
    </submittedName>
</protein>
<evidence type="ECO:0000256" key="2">
    <source>
        <dbReference type="SAM" id="SignalP"/>
    </source>
</evidence>
<name>A0A8X8H2C6_9RHOB</name>
<proteinExistence type="predicted"/>
<sequence length="483" mass="51474">MKRLLFCFALLAGCAALNPPINPPLTRAENLPLVEAGIPAIGDGELYVGLAFSGGGMRASAFAYGMLEELRAAGVTPAAPNGLLDHVRLVSGVSGGSVTAAQFGLWGPKGLDGYRERYLITDAEKYMANSALNPLTIVRGLSGGANGRKTFARYLDEVLYRGATFGDLRARSQIKTWINATDVANNTPFLFAPETFDALCSDLSGMPLSEAVAASAAFPLVFSPVVLEAHQGRCDYVEPDWLTAARYNPEATAAMRAHARALESYADPEKVKFVKLLDGGITDNFGTTGLAVERARAQAAYAPMTPAEAVRMKRMLFLVANAGVEADYGWTQKLPGPGGVGLAMSIATSSMSAATRSGYDAMRGEVSRWQEELVEWRCALPMAEVRRLRGSTAGWDCTDIKLFVGQASFEGVDEAMRAQLNTVPTRLRLKTDQVDLVIEAGRIATRATPEFNGFLQSLDGNAVEARIAAGIKAGGRRIAPVGP</sequence>
<dbReference type="InterPro" id="IPR002641">
    <property type="entry name" value="PNPLA_dom"/>
</dbReference>
<evidence type="ECO:0000313" key="5">
    <source>
        <dbReference type="Proteomes" id="UP000484076"/>
    </source>
</evidence>
<keyword evidence="1" id="KW-0443">Lipid metabolism</keyword>
<evidence type="ECO:0000256" key="1">
    <source>
        <dbReference type="ARBA" id="ARBA00023098"/>
    </source>
</evidence>
<gene>
    <name evidence="4" type="ORF">GEU84_017995</name>
</gene>
<accession>A0A8X8H2C6</accession>
<comment type="caution">
    <text evidence="4">The sequence shown here is derived from an EMBL/GenBank/DDBJ whole genome shotgun (WGS) entry which is preliminary data.</text>
</comment>
<evidence type="ECO:0000259" key="3">
    <source>
        <dbReference type="Pfam" id="PF01734"/>
    </source>
</evidence>
<feature type="signal peptide" evidence="2">
    <location>
        <begin position="1"/>
        <end position="18"/>
    </location>
</feature>
<keyword evidence="5" id="KW-1185">Reference proteome</keyword>
<keyword evidence="2" id="KW-0732">Signal</keyword>
<dbReference type="InterPro" id="IPR016035">
    <property type="entry name" value="Acyl_Trfase/lysoPLipase"/>
</dbReference>
<feature type="domain" description="PNPLA" evidence="3">
    <location>
        <begin position="50"/>
        <end position="288"/>
    </location>
</feature>
<feature type="chain" id="PRO_5036480085" evidence="2">
    <location>
        <begin position="19"/>
        <end position="483"/>
    </location>
</feature>
<dbReference type="Pfam" id="PF01734">
    <property type="entry name" value="Patatin"/>
    <property type="match status" value="1"/>
</dbReference>
<dbReference type="Gene3D" id="3.40.1090.10">
    <property type="entry name" value="Cytosolic phospholipase A2 catalytic domain"/>
    <property type="match status" value="2"/>
</dbReference>
<dbReference type="RefSeq" id="WP_174539975.1">
    <property type="nucleotide sequence ID" value="NZ_WHUT02000013.1"/>
</dbReference>
<reference evidence="4" key="1">
    <citation type="submission" date="2020-05" db="EMBL/GenBank/DDBJ databases">
        <title>Fertoebacter nigrum gen. nov., sp. nov., a new member of the family Rhodobacteraceae.</title>
        <authorList>
            <person name="Szuroczki S."/>
            <person name="Abbaszade G."/>
            <person name="Buni D."/>
            <person name="Schumann P."/>
            <person name="Toth E."/>
        </authorList>
    </citation>
    <scope>NUCLEOTIDE SEQUENCE</scope>
    <source>
        <strain evidence="4">RG-N-1a</strain>
    </source>
</reference>
<dbReference type="AlphaFoldDB" id="A0A8X8H2C6"/>